<feature type="signal peptide" evidence="1">
    <location>
        <begin position="1"/>
        <end position="20"/>
    </location>
</feature>
<keyword evidence="3" id="KW-1185">Reference proteome</keyword>
<dbReference type="Proteomes" id="UP001501020">
    <property type="component" value="Unassembled WGS sequence"/>
</dbReference>
<organism evidence="2 3">
    <name type="scientific">Actinomadura napierensis</name>
    <dbReference type="NCBI Taxonomy" id="267854"/>
    <lineage>
        <taxon>Bacteria</taxon>
        <taxon>Bacillati</taxon>
        <taxon>Actinomycetota</taxon>
        <taxon>Actinomycetes</taxon>
        <taxon>Streptosporangiales</taxon>
        <taxon>Thermomonosporaceae</taxon>
        <taxon>Actinomadura</taxon>
    </lineage>
</organism>
<accession>A0ABN3AIW5</accession>
<reference evidence="2 3" key="1">
    <citation type="journal article" date="2019" name="Int. J. Syst. Evol. Microbiol.">
        <title>The Global Catalogue of Microorganisms (GCM) 10K type strain sequencing project: providing services to taxonomists for standard genome sequencing and annotation.</title>
        <authorList>
            <consortium name="The Broad Institute Genomics Platform"/>
            <consortium name="The Broad Institute Genome Sequencing Center for Infectious Disease"/>
            <person name="Wu L."/>
            <person name="Ma J."/>
        </authorList>
    </citation>
    <scope>NUCLEOTIDE SEQUENCE [LARGE SCALE GENOMIC DNA]</scope>
    <source>
        <strain evidence="2 3">JCM 13850</strain>
    </source>
</reference>
<evidence type="ECO:0000256" key="1">
    <source>
        <dbReference type="SAM" id="SignalP"/>
    </source>
</evidence>
<keyword evidence="1" id="KW-0732">Signal</keyword>
<proteinExistence type="predicted"/>
<dbReference type="EMBL" id="BAAAMR010000173">
    <property type="protein sequence ID" value="GAA2169383.1"/>
    <property type="molecule type" value="Genomic_DNA"/>
</dbReference>
<dbReference type="RefSeq" id="WP_344283870.1">
    <property type="nucleotide sequence ID" value="NZ_BAAAMR010000173.1"/>
</dbReference>
<comment type="caution">
    <text evidence="2">The sequence shown here is derived from an EMBL/GenBank/DDBJ whole genome shotgun (WGS) entry which is preliminary data.</text>
</comment>
<sequence>MVRRLIAGAVLAGTAACSVAGCGSDGKKDQAGPEVAWAGKVCTAMARTSALSVPKLNSADVLTDKKSLTKLLDGIGKRMGTLEMNLQGVGAPPVPNGKQLFTTAMGNLTRTHSSVSTASKRLDRAKVTDKKSLQTAVKQVGTVFAQYNTYQGPQQDFRKDPKLNAAFAKAPACQTTKPG</sequence>
<evidence type="ECO:0000313" key="3">
    <source>
        <dbReference type="Proteomes" id="UP001501020"/>
    </source>
</evidence>
<gene>
    <name evidence="2" type="ORF">GCM10009727_92240</name>
</gene>
<dbReference type="PROSITE" id="PS51257">
    <property type="entry name" value="PROKAR_LIPOPROTEIN"/>
    <property type="match status" value="1"/>
</dbReference>
<feature type="chain" id="PRO_5047280649" evidence="1">
    <location>
        <begin position="21"/>
        <end position="179"/>
    </location>
</feature>
<name>A0ABN3AIW5_9ACTN</name>
<evidence type="ECO:0000313" key="2">
    <source>
        <dbReference type="EMBL" id="GAA2169383.1"/>
    </source>
</evidence>
<protein>
    <submittedName>
        <fullName evidence="2">Uncharacterized protein</fullName>
    </submittedName>
</protein>